<evidence type="ECO:0000313" key="2">
    <source>
        <dbReference type="Proteomes" id="UP000472372"/>
    </source>
</evidence>
<organism evidence="1 2">
    <name type="scientific">Pyrenophora teres f. teres</name>
    <dbReference type="NCBI Taxonomy" id="97479"/>
    <lineage>
        <taxon>Eukaryota</taxon>
        <taxon>Fungi</taxon>
        <taxon>Dikarya</taxon>
        <taxon>Ascomycota</taxon>
        <taxon>Pezizomycotina</taxon>
        <taxon>Dothideomycetes</taxon>
        <taxon>Pleosporomycetidae</taxon>
        <taxon>Pleosporales</taxon>
        <taxon>Pleosporineae</taxon>
        <taxon>Pleosporaceae</taxon>
        <taxon>Pyrenophora</taxon>
    </lineage>
</organism>
<dbReference type="Proteomes" id="UP000472372">
    <property type="component" value="Chromosome 5"/>
</dbReference>
<reference evidence="1" key="1">
    <citation type="submission" date="2021-02" db="EMBL/GenBank/DDBJ databases">
        <authorList>
            <person name="Syme A R."/>
            <person name="Syme A R."/>
            <person name="Moolhuijzen P."/>
        </authorList>
    </citation>
    <scope>NUCLEOTIDE SEQUENCE</scope>
    <source>
        <strain evidence="1">W1-1</strain>
    </source>
</reference>
<dbReference type="AlphaFoldDB" id="A0A6S6W2M7"/>
<proteinExistence type="predicted"/>
<sequence>MVTARSTLAMTTEWNFKGFMAMDSDNLEIVTVSKKILENEIGAVKGQNPGLAARMSQWDKDGKKGKKGKESKGSKKTGAKEE</sequence>
<accession>A0A6S6W2M7</accession>
<dbReference type="EMBL" id="HG992981">
    <property type="protein sequence ID" value="CAE7178173.1"/>
    <property type="molecule type" value="Genomic_DNA"/>
</dbReference>
<evidence type="ECO:0000313" key="1">
    <source>
        <dbReference type="EMBL" id="CAE7178173.1"/>
    </source>
</evidence>
<name>A0A6S6W2M7_9PLEO</name>
<gene>
    <name evidence="1" type="ORF">PTTW11_06302</name>
</gene>
<protein>
    <submittedName>
        <fullName evidence="1">Uncharacterized protein</fullName>
    </submittedName>
</protein>